<dbReference type="SMART" id="SM00342">
    <property type="entry name" value="HTH_ARAC"/>
    <property type="match status" value="1"/>
</dbReference>
<dbReference type="PANTHER" id="PTHR47504:SF5">
    <property type="entry name" value="RIGHT ORIGIN-BINDING PROTEIN"/>
    <property type="match status" value="1"/>
</dbReference>
<dbReference type="AlphaFoldDB" id="A0A220VGZ0"/>
<dbReference type="KEGG" id="pmai:CF386_09025"/>
<dbReference type="SUPFAM" id="SSF55136">
    <property type="entry name" value="Probable bacterial effector-binding domain"/>
    <property type="match status" value="1"/>
</dbReference>
<organism evidence="5 6">
    <name type="scientific">Paraphotobacterium marinum</name>
    <dbReference type="NCBI Taxonomy" id="1755811"/>
    <lineage>
        <taxon>Bacteria</taxon>
        <taxon>Pseudomonadati</taxon>
        <taxon>Pseudomonadota</taxon>
        <taxon>Gammaproteobacteria</taxon>
        <taxon>Vibrionales</taxon>
        <taxon>Vibrionaceae</taxon>
        <taxon>Paraphotobacterium</taxon>
    </lineage>
</organism>
<accession>A0A220VGZ0</accession>
<keyword evidence="6" id="KW-1185">Reference proteome</keyword>
<dbReference type="PROSITE" id="PS01124">
    <property type="entry name" value="HTH_ARAC_FAMILY_2"/>
    <property type="match status" value="1"/>
</dbReference>
<dbReference type="InterPro" id="IPR011256">
    <property type="entry name" value="Reg_factor_effector_dom_sf"/>
</dbReference>
<dbReference type="GO" id="GO:0003700">
    <property type="term" value="F:DNA-binding transcription factor activity"/>
    <property type="evidence" value="ECO:0007669"/>
    <property type="project" value="InterPro"/>
</dbReference>
<dbReference type="InterPro" id="IPR009057">
    <property type="entry name" value="Homeodomain-like_sf"/>
</dbReference>
<keyword evidence="3" id="KW-0804">Transcription</keyword>
<dbReference type="InterPro" id="IPR018060">
    <property type="entry name" value="HTH_AraC"/>
</dbReference>
<dbReference type="GO" id="GO:0043565">
    <property type="term" value="F:sequence-specific DNA binding"/>
    <property type="evidence" value="ECO:0007669"/>
    <property type="project" value="InterPro"/>
</dbReference>
<reference evidence="5 6" key="1">
    <citation type="journal article" date="2016" name="Int. J. Syst. Evol. Microbiol.">
        <title>Paraphotobacterium marinum gen. nov., sp. nov., a member of the family Vibrionaceae, isolated from surface seawater.</title>
        <authorList>
            <person name="Huang Z."/>
            <person name="Dong C."/>
            <person name="Shao Z."/>
        </authorList>
    </citation>
    <scope>NUCLEOTIDE SEQUENCE [LARGE SCALE GENOMIC DNA]</scope>
    <source>
        <strain evidence="5 6">NSCS20N07D</strain>
    </source>
</reference>
<dbReference type="Proteomes" id="UP000242175">
    <property type="component" value="Chromosome small"/>
</dbReference>
<dbReference type="InterPro" id="IPR050959">
    <property type="entry name" value="MarA-like"/>
</dbReference>
<evidence type="ECO:0000313" key="5">
    <source>
        <dbReference type="EMBL" id="ASK79203.1"/>
    </source>
</evidence>
<protein>
    <recommendedName>
        <fullName evidence="4">HTH araC/xylS-type domain-containing protein</fullName>
    </recommendedName>
</protein>
<evidence type="ECO:0000256" key="2">
    <source>
        <dbReference type="ARBA" id="ARBA00023125"/>
    </source>
</evidence>
<dbReference type="Gene3D" id="1.10.10.60">
    <property type="entry name" value="Homeodomain-like"/>
    <property type="match status" value="2"/>
</dbReference>
<gene>
    <name evidence="5" type="ORF">CF386_09025</name>
</gene>
<feature type="domain" description="HTH araC/xylS-type" evidence="4">
    <location>
        <begin position="29"/>
        <end position="128"/>
    </location>
</feature>
<name>A0A220VGZ0_9GAMM</name>
<sequence length="300" mass="35277">MVKILTSLLCILYKFEKCDILMNLELSMPKVLQYISTNIDDERLHLENISRVVNISKYHFHRSFSNYVGMPLNKYIRSLKLKRACLQLNLTNQPIVDIAINAGFHTHESFTRAFKQNYLVTPSDFRSLKMTNKESLISPYQHNPVLFDVHFEIKKRNKQHTLSLGHQHNYEDVMFNYLKFIDRVKALGFTPNKNKIFFSSNPNIQHYNFECHFVSDDYNNIQSSLLVKNEIPQGKYASLTFNGGRTRNDIEKAIQILHKILRNKNIPIPKNSEYLFYFYNSSIYNVEPLLKTEVSILIEI</sequence>
<dbReference type="EMBL" id="CP022356">
    <property type="protein sequence ID" value="ASK79203.1"/>
    <property type="molecule type" value="Genomic_DNA"/>
</dbReference>
<dbReference type="InterPro" id="IPR020449">
    <property type="entry name" value="Tscrpt_reg_AraC-type_HTH"/>
</dbReference>
<evidence type="ECO:0000256" key="1">
    <source>
        <dbReference type="ARBA" id="ARBA00023015"/>
    </source>
</evidence>
<evidence type="ECO:0000256" key="3">
    <source>
        <dbReference type="ARBA" id="ARBA00023163"/>
    </source>
</evidence>
<keyword evidence="2" id="KW-0238">DNA-binding</keyword>
<dbReference type="SUPFAM" id="SSF46689">
    <property type="entry name" value="Homeodomain-like"/>
    <property type="match status" value="2"/>
</dbReference>
<evidence type="ECO:0000259" key="4">
    <source>
        <dbReference type="PROSITE" id="PS01124"/>
    </source>
</evidence>
<dbReference type="PRINTS" id="PR00032">
    <property type="entry name" value="HTHARAC"/>
</dbReference>
<keyword evidence="1" id="KW-0805">Transcription regulation</keyword>
<dbReference type="PANTHER" id="PTHR47504">
    <property type="entry name" value="RIGHT ORIGIN-BINDING PROTEIN"/>
    <property type="match status" value="1"/>
</dbReference>
<evidence type="ECO:0000313" key="6">
    <source>
        <dbReference type="Proteomes" id="UP000242175"/>
    </source>
</evidence>
<dbReference type="Gene3D" id="3.20.80.10">
    <property type="entry name" value="Regulatory factor, effector binding domain"/>
    <property type="match status" value="1"/>
</dbReference>
<dbReference type="Pfam" id="PF12833">
    <property type="entry name" value="HTH_18"/>
    <property type="match status" value="1"/>
</dbReference>
<proteinExistence type="predicted"/>